<organism evidence="1 3">
    <name type="scientific">Butyricimonas paravirosa</name>
    <dbReference type="NCBI Taxonomy" id="1472417"/>
    <lineage>
        <taxon>Bacteria</taxon>
        <taxon>Pseudomonadati</taxon>
        <taxon>Bacteroidota</taxon>
        <taxon>Bacteroidia</taxon>
        <taxon>Bacteroidales</taxon>
        <taxon>Odoribacteraceae</taxon>
        <taxon>Butyricimonas</taxon>
    </lineage>
</organism>
<proteinExistence type="predicted"/>
<reference evidence="2 4" key="1">
    <citation type="submission" date="2019-09" db="EMBL/GenBank/DDBJ databases">
        <title>Butyricimonas paravirosa DSM 105722 (=214-4 = JCM 18677 = CCUG 65563).</title>
        <authorList>
            <person name="Le Roy T."/>
            <person name="Cani P.D."/>
        </authorList>
    </citation>
    <scope>NUCLEOTIDE SEQUENCE [LARGE SCALE GENOMIC DNA]</scope>
    <source>
        <strain evidence="2 4">DSM 105722</strain>
    </source>
</reference>
<name>A0A7X6BJB2_9BACT</name>
<dbReference type="EMBL" id="CP043839">
    <property type="protein sequence ID" value="WOF11882.1"/>
    <property type="molecule type" value="Genomic_DNA"/>
</dbReference>
<dbReference type="GeneID" id="86890870"/>
<dbReference type="RefSeq" id="WP_087421169.1">
    <property type="nucleotide sequence ID" value="NZ_BMPA01000008.1"/>
</dbReference>
<keyword evidence="4" id="KW-1185">Reference proteome</keyword>
<reference evidence="1 3" key="2">
    <citation type="submission" date="2020-03" db="EMBL/GenBank/DDBJ databases">
        <title>Genomic Encyclopedia of Type Strains, Phase IV (KMG-IV): sequencing the most valuable type-strain genomes for metagenomic binning, comparative biology and taxonomic classification.</title>
        <authorList>
            <person name="Goeker M."/>
        </authorList>
    </citation>
    <scope>NUCLEOTIDE SEQUENCE [LARGE SCALE GENOMIC DNA]</scope>
    <source>
        <strain evidence="1 3">DSM 105722</strain>
    </source>
</reference>
<accession>A0A7X6BJB2</accession>
<sequence length="183" mass="21668">MTFDYNGYDLKFIQCDKCNDESKHLYTKIYKFFSPITHYSYIIRAEYHELDVYAIKFYCKQFRHSDFKYSKIVNKGDFGNIIITCLKVIPILLQEQSTVSFAFTGARTVDTKSLKVESHVNTQRFRIYKNIVSKKIGTQTFSHFVNEQASSYLLINNQARNVSVKKREIENMFKETYDDLHNI</sequence>
<dbReference type="Proteomes" id="UP001302374">
    <property type="component" value="Chromosome"/>
</dbReference>
<dbReference type="EMBL" id="JAATLI010000008">
    <property type="protein sequence ID" value="NJC18795.1"/>
    <property type="molecule type" value="Genomic_DNA"/>
</dbReference>
<gene>
    <name evidence="2" type="ORF">F1644_06210</name>
    <name evidence="1" type="ORF">GGR15_002423</name>
</gene>
<evidence type="ECO:0000313" key="1">
    <source>
        <dbReference type="EMBL" id="NJC18795.1"/>
    </source>
</evidence>
<evidence type="ECO:0000313" key="4">
    <source>
        <dbReference type="Proteomes" id="UP001302374"/>
    </source>
</evidence>
<protein>
    <submittedName>
        <fullName evidence="1">Uncharacterized protein</fullName>
    </submittedName>
</protein>
<dbReference type="AlphaFoldDB" id="A0A7X6BJB2"/>
<evidence type="ECO:0000313" key="2">
    <source>
        <dbReference type="EMBL" id="WOF11882.1"/>
    </source>
</evidence>
<evidence type="ECO:0000313" key="3">
    <source>
        <dbReference type="Proteomes" id="UP000576368"/>
    </source>
</evidence>
<dbReference type="Proteomes" id="UP000576368">
    <property type="component" value="Unassembled WGS sequence"/>
</dbReference>